<dbReference type="Pfam" id="PF07284">
    <property type="entry name" value="BCHF"/>
    <property type="match status" value="1"/>
</dbReference>
<comment type="caution">
    <text evidence="3">The sequence shown here is derived from an EMBL/GenBank/DDBJ whole genome shotgun (WGS) entry which is preliminary data.</text>
</comment>
<dbReference type="AlphaFoldDB" id="A0A411Z1Q4"/>
<dbReference type="EMBL" id="QWEY01000006">
    <property type="protein sequence ID" value="RGP36994.1"/>
    <property type="molecule type" value="Genomic_DNA"/>
</dbReference>
<dbReference type="OrthoDB" id="8562352at2"/>
<dbReference type="GO" id="GO:0016836">
    <property type="term" value="F:hydro-lyase activity"/>
    <property type="evidence" value="ECO:0007669"/>
    <property type="project" value="InterPro"/>
</dbReference>
<keyword evidence="4" id="KW-1185">Reference proteome</keyword>
<protein>
    <recommendedName>
        <fullName evidence="1">2-vinyl bacteriochlorophyllide hydratase</fullName>
        <ecNumber evidence="1">4.2.1.-</ecNumber>
    </recommendedName>
</protein>
<organism evidence="3 4">
    <name type="scientific">Pseudotabrizicola alkalilacus</name>
    <dbReference type="NCBI Taxonomy" id="2305252"/>
    <lineage>
        <taxon>Bacteria</taxon>
        <taxon>Pseudomonadati</taxon>
        <taxon>Pseudomonadota</taxon>
        <taxon>Alphaproteobacteria</taxon>
        <taxon>Rhodobacterales</taxon>
        <taxon>Paracoccaceae</taxon>
        <taxon>Pseudotabrizicola</taxon>
    </lineage>
</organism>
<evidence type="ECO:0000256" key="1">
    <source>
        <dbReference type="NCBIfam" id="TIGR02020"/>
    </source>
</evidence>
<dbReference type="InterPro" id="IPR009905">
    <property type="entry name" value="BCHF"/>
</dbReference>
<evidence type="ECO:0000313" key="3">
    <source>
        <dbReference type="EMBL" id="RGP36994.1"/>
    </source>
</evidence>
<feature type="transmembrane region" description="Helical" evidence="2">
    <location>
        <begin position="34"/>
        <end position="58"/>
    </location>
</feature>
<dbReference type="RefSeq" id="WP_118152734.1">
    <property type="nucleotide sequence ID" value="NZ_QWEY01000006.1"/>
</dbReference>
<dbReference type="NCBIfam" id="TIGR02020">
    <property type="entry name" value="BchF"/>
    <property type="match status" value="1"/>
</dbReference>
<evidence type="ECO:0000256" key="2">
    <source>
        <dbReference type="SAM" id="Phobius"/>
    </source>
</evidence>
<reference evidence="3 4" key="1">
    <citation type="submission" date="2018-08" db="EMBL/GenBank/DDBJ databases">
        <title>Flavobacterium tibetense sp. nov., isolated from a wetland YonghuCo on Tibetan Plateau.</title>
        <authorList>
            <person name="Phurbu D."/>
            <person name="Lu H."/>
            <person name="Xing P."/>
        </authorList>
    </citation>
    <scope>NUCLEOTIDE SEQUENCE [LARGE SCALE GENOMIC DNA]</scope>
    <source>
        <strain evidence="3 4">DJC</strain>
    </source>
</reference>
<accession>A0A411Z1Q4</accession>
<dbReference type="GO" id="GO:0019685">
    <property type="term" value="P:photosynthesis, dark reaction"/>
    <property type="evidence" value="ECO:0007669"/>
    <property type="project" value="InterPro"/>
</dbReference>
<keyword evidence="2" id="KW-0812">Transmembrane</keyword>
<evidence type="ECO:0000313" key="4">
    <source>
        <dbReference type="Proteomes" id="UP000284547"/>
    </source>
</evidence>
<feature type="transmembrane region" description="Helical" evidence="2">
    <location>
        <begin position="131"/>
        <end position="153"/>
    </location>
</feature>
<sequence length="176" mass="19279">MQPKPSYSPDRPAARRQLYTKAERARRDATKWTLVQGILAPLQFLAFGVSLALVLRFLWTGDGYTAATVSILVKTALLYLIMVTGAIWEKVVFGQYLFAPAFFWEDVVSFAVIALHTFYLYGLITGALDPAAQMTVALAAYVTYVINAGQFLWKLRQARLDAGAAAPAPDAKGVTA</sequence>
<gene>
    <name evidence="3" type="primary">bchF</name>
    <name evidence="3" type="ORF">D1012_12675</name>
</gene>
<dbReference type="EC" id="4.2.1.-" evidence="1"/>
<feature type="transmembrane region" description="Helical" evidence="2">
    <location>
        <begin position="64"/>
        <end position="84"/>
    </location>
</feature>
<keyword evidence="2" id="KW-0472">Membrane</keyword>
<dbReference type="GO" id="GO:0030494">
    <property type="term" value="P:bacteriochlorophyll biosynthetic process"/>
    <property type="evidence" value="ECO:0007669"/>
    <property type="project" value="UniProtKB-UniRule"/>
</dbReference>
<name>A0A411Z1Q4_9RHOB</name>
<feature type="transmembrane region" description="Helical" evidence="2">
    <location>
        <begin position="96"/>
        <end position="119"/>
    </location>
</feature>
<proteinExistence type="predicted"/>
<dbReference type="Proteomes" id="UP000284547">
    <property type="component" value="Unassembled WGS sequence"/>
</dbReference>
<keyword evidence="2" id="KW-1133">Transmembrane helix</keyword>